<protein>
    <submittedName>
        <fullName evidence="1">Uncharacterized protein</fullName>
    </submittedName>
</protein>
<sequence length="78" mass="8496">MSSNVEDAIMAAAACTVGDSEIILYSPFILKSSRGMFSQQSAETRLIFRISNEVTFDILTELSKNDSGVDEYAAFYAG</sequence>
<reference evidence="1" key="1">
    <citation type="submission" date="2022-03" db="EMBL/GenBank/DDBJ databases">
        <authorList>
            <person name="Sayadi A."/>
        </authorList>
    </citation>
    <scope>NUCLEOTIDE SEQUENCE</scope>
</reference>
<organism evidence="1 2">
    <name type="scientific">Acanthoscelides obtectus</name>
    <name type="common">Bean weevil</name>
    <name type="synonym">Bruchus obtectus</name>
    <dbReference type="NCBI Taxonomy" id="200917"/>
    <lineage>
        <taxon>Eukaryota</taxon>
        <taxon>Metazoa</taxon>
        <taxon>Ecdysozoa</taxon>
        <taxon>Arthropoda</taxon>
        <taxon>Hexapoda</taxon>
        <taxon>Insecta</taxon>
        <taxon>Pterygota</taxon>
        <taxon>Neoptera</taxon>
        <taxon>Endopterygota</taxon>
        <taxon>Coleoptera</taxon>
        <taxon>Polyphaga</taxon>
        <taxon>Cucujiformia</taxon>
        <taxon>Chrysomeloidea</taxon>
        <taxon>Chrysomelidae</taxon>
        <taxon>Bruchinae</taxon>
        <taxon>Bruchini</taxon>
        <taxon>Acanthoscelides</taxon>
    </lineage>
</organism>
<dbReference type="Proteomes" id="UP001152888">
    <property type="component" value="Unassembled WGS sequence"/>
</dbReference>
<evidence type="ECO:0000313" key="2">
    <source>
        <dbReference type="Proteomes" id="UP001152888"/>
    </source>
</evidence>
<dbReference type="AlphaFoldDB" id="A0A9P0MF01"/>
<comment type="caution">
    <text evidence="1">The sequence shown here is derived from an EMBL/GenBank/DDBJ whole genome shotgun (WGS) entry which is preliminary data.</text>
</comment>
<name>A0A9P0MF01_ACAOB</name>
<proteinExistence type="predicted"/>
<dbReference type="EMBL" id="CAKOFQ010008065">
    <property type="protein sequence ID" value="CAH2011350.1"/>
    <property type="molecule type" value="Genomic_DNA"/>
</dbReference>
<gene>
    <name evidence="1" type="ORF">ACAOBT_LOCUS32140</name>
</gene>
<keyword evidence="2" id="KW-1185">Reference proteome</keyword>
<accession>A0A9P0MF01</accession>
<evidence type="ECO:0000313" key="1">
    <source>
        <dbReference type="EMBL" id="CAH2011350.1"/>
    </source>
</evidence>